<proteinExistence type="inferred from homology"/>
<evidence type="ECO:0000256" key="3">
    <source>
        <dbReference type="SAM" id="Phobius"/>
    </source>
</evidence>
<feature type="transmembrane region" description="Helical" evidence="3">
    <location>
        <begin position="359"/>
        <end position="381"/>
    </location>
</feature>
<feature type="transmembrane region" description="Helical" evidence="3">
    <location>
        <begin position="132"/>
        <end position="153"/>
    </location>
</feature>
<feature type="transmembrane region" description="Helical" evidence="3">
    <location>
        <begin position="233"/>
        <end position="254"/>
    </location>
</feature>
<feature type="transmembrane region" description="Helical" evidence="3">
    <location>
        <begin position="73"/>
        <end position="91"/>
    </location>
</feature>
<protein>
    <submittedName>
        <fullName evidence="4">Putative monocarboxylate transporter</fullName>
    </submittedName>
</protein>
<dbReference type="SUPFAM" id="SSF103473">
    <property type="entry name" value="MFS general substrate transporter"/>
    <property type="match status" value="1"/>
</dbReference>
<dbReference type="InterPro" id="IPR011701">
    <property type="entry name" value="MFS"/>
</dbReference>
<feature type="transmembrane region" description="Helical" evidence="3">
    <location>
        <begin position="298"/>
        <end position="317"/>
    </location>
</feature>
<dbReference type="InterPro" id="IPR050327">
    <property type="entry name" value="Proton-linked_MCT"/>
</dbReference>
<keyword evidence="3" id="KW-1133">Transmembrane helix</keyword>
<dbReference type="Proteomes" id="UP000799324">
    <property type="component" value="Unassembled WGS sequence"/>
</dbReference>
<evidence type="ECO:0000313" key="5">
    <source>
        <dbReference type="Proteomes" id="UP000799324"/>
    </source>
</evidence>
<dbReference type="Gene3D" id="1.20.1250.20">
    <property type="entry name" value="MFS general substrate transporter like domains"/>
    <property type="match status" value="2"/>
</dbReference>
<gene>
    <name evidence="4" type="ORF">K491DRAFT_592930</name>
</gene>
<reference evidence="4" key="1">
    <citation type="journal article" date="2020" name="Stud. Mycol.">
        <title>101 Dothideomycetes genomes: a test case for predicting lifestyles and emergence of pathogens.</title>
        <authorList>
            <person name="Haridas S."/>
            <person name="Albert R."/>
            <person name="Binder M."/>
            <person name="Bloem J."/>
            <person name="Labutti K."/>
            <person name="Salamov A."/>
            <person name="Andreopoulos B."/>
            <person name="Baker S."/>
            <person name="Barry K."/>
            <person name="Bills G."/>
            <person name="Bluhm B."/>
            <person name="Cannon C."/>
            <person name="Castanera R."/>
            <person name="Culley D."/>
            <person name="Daum C."/>
            <person name="Ezra D."/>
            <person name="Gonzalez J."/>
            <person name="Henrissat B."/>
            <person name="Kuo A."/>
            <person name="Liang C."/>
            <person name="Lipzen A."/>
            <person name="Lutzoni F."/>
            <person name="Magnuson J."/>
            <person name="Mondo S."/>
            <person name="Nolan M."/>
            <person name="Ohm R."/>
            <person name="Pangilinan J."/>
            <person name="Park H.-J."/>
            <person name="Ramirez L."/>
            <person name="Alfaro M."/>
            <person name="Sun H."/>
            <person name="Tritt A."/>
            <person name="Yoshinaga Y."/>
            <person name="Zwiers L.-H."/>
            <person name="Turgeon B."/>
            <person name="Goodwin S."/>
            <person name="Spatafora J."/>
            <person name="Crous P."/>
            <person name="Grigoriev I."/>
        </authorList>
    </citation>
    <scope>NUCLEOTIDE SEQUENCE</scope>
    <source>
        <strain evidence="4">CBS 122681</strain>
    </source>
</reference>
<dbReference type="PANTHER" id="PTHR11360:SF234">
    <property type="entry name" value="MFS-TYPE TRANSPORTER DBAD-RELATED"/>
    <property type="match status" value="1"/>
</dbReference>
<dbReference type="OrthoDB" id="6509908at2759"/>
<comment type="similarity">
    <text evidence="2">Belongs to the major facilitator superfamily. Monocarboxylate porter (TC 2.A.1.13) family.</text>
</comment>
<organism evidence="4 5">
    <name type="scientific">Lophiostoma macrostomum CBS 122681</name>
    <dbReference type="NCBI Taxonomy" id="1314788"/>
    <lineage>
        <taxon>Eukaryota</taxon>
        <taxon>Fungi</taxon>
        <taxon>Dikarya</taxon>
        <taxon>Ascomycota</taxon>
        <taxon>Pezizomycotina</taxon>
        <taxon>Dothideomycetes</taxon>
        <taxon>Pleosporomycetidae</taxon>
        <taxon>Pleosporales</taxon>
        <taxon>Lophiostomataceae</taxon>
        <taxon>Lophiostoma</taxon>
    </lineage>
</organism>
<feature type="transmembrane region" description="Helical" evidence="3">
    <location>
        <begin position="323"/>
        <end position="347"/>
    </location>
</feature>
<feature type="transmembrane region" description="Helical" evidence="3">
    <location>
        <begin position="160"/>
        <end position="180"/>
    </location>
</feature>
<comment type="subcellular location">
    <subcellularLocation>
        <location evidence="1">Membrane</location>
        <topology evidence="1">Multi-pass membrane protein</topology>
    </subcellularLocation>
</comment>
<name>A0A6A6THY2_9PLEO</name>
<dbReference type="PANTHER" id="PTHR11360">
    <property type="entry name" value="MONOCARBOXYLATE TRANSPORTER"/>
    <property type="match status" value="1"/>
</dbReference>
<keyword evidence="5" id="KW-1185">Reference proteome</keyword>
<dbReference type="Pfam" id="PF07690">
    <property type="entry name" value="MFS_1"/>
    <property type="match status" value="1"/>
</dbReference>
<feature type="transmembrane region" description="Helical" evidence="3">
    <location>
        <begin position="192"/>
        <end position="212"/>
    </location>
</feature>
<sequence length="422" mass="44562">MPSHIKEEAQSSPTNIETTNQKKIAWLQVLGAFCLNPRVVVIADLLCRGFLGTYGVYQTYYTTHVLRGFSASAISWIGSVQGFFMFAFSFLNGPVFDAGHLRFLLLTGSFLSLLGCFLTSICRYYWQILLAQGVAMGIGFGCLYLPAPALVSMHFQRNQALAMGISSSGSGIGAVIFPLVFTQLEPRIGFAWATRVLGFILLALSVVPLAIMRFPKSPSGALIDVSALHEPPFILLIGGLLTTFMGIYTMLYYINLFAVQQTSANSNLTSSVLIIVNAASTVGRILPSAVADRIGPIHVLATTALISGGLALCLLAISHAASIVVWAVVFGSTAGAFMGLPAAGVVSVSISSERIGARLGMTLGVVGCGILVAEPIAGAMLGDQETVWVGLIAWSADLMIAGGLFVCVARVSKAGMNFFTVV</sequence>
<evidence type="ECO:0000313" key="4">
    <source>
        <dbReference type="EMBL" id="KAF2658528.1"/>
    </source>
</evidence>
<keyword evidence="3" id="KW-0812">Transmembrane</keyword>
<feature type="transmembrane region" description="Helical" evidence="3">
    <location>
        <begin position="387"/>
        <end position="409"/>
    </location>
</feature>
<feature type="transmembrane region" description="Helical" evidence="3">
    <location>
        <begin position="103"/>
        <end position="126"/>
    </location>
</feature>
<keyword evidence="3" id="KW-0472">Membrane</keyword>
<dbReference type="GO" id="GO:0016020">
    <property type="term" value="C:membrane"/>
    <property type="evidence" value="ECO:0007669"/>
    <property type="project" value="UniProtKB-SubCell"/>
</dbReference>
<dbReference type="AlphaFoldDB" id="A0A6A6THY2"/>
<dbReference type="InterPro" id="IPR036259">
    <property type="entry name" value="MFS_trans_sf"/>
</dbReference>
<accession>A0A6A6THY2</accession>
<feature type="transmembrane region" description="Helical" evidence="3">
    <location>
        <begin position="266"/>
        <end position="286"/>
    </location>
</feature>
<evidence type="ECO:0000256" key="2">
    <source>
        <dbReference type="ARBA" id="ARBA00006727"/>
    </source>
</evidence>
<dbReference type="GO" id="GO:0022857">
    <property type="term" value="F:transmembrane transporter activity"/>
    <property type="evidence" value="ECO:0007669"/>
    <property type="project" value="InterPro"/>
</dbReference>
<dbReference type="EMBL" id="MU004314">
    <property type="protein sequence ID" value="KAF2658528.1"/>
    <property type="molecule type" value="Genomic_DNA"/>
</dbReference>
<evidence type="ECO:0000256" key="1">
    <source>
        <dbReference type="ARBA" id="ARBA00004141"/>
    </source>
</evidence>